<evidence type="ECO:0000313" key="1">
    <source>
        <dbReference type="EMBL" id="MEE6714927.1"/>
    </source>
</evidence>
<dbReference type="RefSeq" id="WP_169449871.1">
    <property type="nucleotide sequence ID" value="NZ_CAUFDJ010000012.1"/>
</dbReference>
<gene>
    <name evidence="1" type="ORF">PS435_03560</name>
</gene>
<protein>
    <submittedName>
        <fullName evidence="1">Uncharacterized protein</fullName>
    </submittedName>
</protein>
<comment type="caution">
    <text evidence="1">The sequence shown here is derived from an EMBL/GenBank/DDBJ whole genome shotgun (WGS) entry which is preliminary data.</text>
</comment>
<keyword evidence="2" id="KW-1185">Reference proteome</keyword>
<evidence type="ECO:0000313" key="2">
    <source>
        <dbReference type="Proteomes" id="UP001330016"/>
    </source>
</evidence>
<reference evidence="1 2" key="1">
    <citation type="submission" date="2023-02" db="EMBL/GenBank/DDBJ databases">
        <title>The predominant lactic acid bacteria and yeasts involved in the spontaneous fermentation of millet during the production of the traditional porridge Hausa koko in Ghana.</title>
        <authorList>
            <person name="Atter A."/>
            <person name="Diaz M."/>
        </authorList>
    </citation>
    <scope>NUCLEOTIDE SEQUENCE [LARGE SCALE GENOMIC DNA]</scope>
    <source>
        <strain evidence="1 2">FI11640</strain>
    </source>
</reference>
<dbReference type="EMBL" id="JAQSGK010000006">
    <property type="protein sequence ID" value="MEE6714927.1"/>
    <property type="molecule type" value="Genomic_DNA"/>
</dbReference>
<organism evidence="1 2">
    <name type="scientific">Schleiferilactobacillus harbinensis</name>
    <dbReference type="NCBI Taxonomy" id="304207"/>
    <lineage>
        <taxon>Bacteria</taxon>
        <taxon>Bacillati</taxon>
        <taxon>Bacillota</taxon>
        <taxon>Bacilli</taxon>
        <taxon>Lactobacillales</taxon>
        <taxon>Lactobacillaceae</taxon>
        <taxon>Schleiferilactobacillus</taxon>
    </lineage>
</organism>
<dbReference type="Proteomes" id="UP001330016">
    <property type="component" value="Unassembled WGS sequence"/>
</dbReference>
<proteinExistence type="predicted"/>
<accession>A0ABU7SX51</accession>
<sequence>MPTVNNRLLPIVDYRGRPLNLQPYVTYTMHLKNGYIVALTADQRVERVPNLLNGTTY</sequence>
<name>A0ABU7SX51_9LACO</name>